<feature type="domain" description="Serine-threonine/tyrosine-protein kinase catalytic" evidence="1">
    <location>
        <begin position="25"/>
        <end position="104"/>
    </location>
</feature>
<dbReference type="Gene3D" id="3.30.200.20">
    <property type="entry name" value="Phosphorylase Kinase, domain 1"/>
    <property type="match status" value="1"/>
</dbReference>
<dbReference type="InterPro" id="IPR011009">
    <property type="entry name" value="Kinase-like_dom_sf"/>
</dbReference>
<evidence type="ECO:0000313" key="2">
    <source>
        <dbReference type="EMBL" id="KAF9597953.1"/>
    </source>
</evidence>
<dbReference type="OrthoDB" id="8891264at2759"/>
<reference evidence="2 3" key="1">
    <citation type="submission" date="2020-10" db="EMBL/GenBank/DDBJ databases">
        <title>The Coptis chinensis genome and diversification of protoberbering-type alkaloids.</title>
        <authorList>
            <person name="Wang B."/>
            <person name="Shu S."/>
            <person name="Song C."/>
            <person name="Liu Y."/>
        </authorList>
    </citation>
    <scope>NUCLEOTIDE SEQUENCE [LARGE SCALE GENOMIC DNA]</scope>
    <source>
        <strain evidence="2">HL-2020</strain>
        <tissue evidence="2">Leaf</tissue>
    </source>
</reference>
<dbReference type="AlphaFoldDB" id="A0A835LJJ1"/>
<dbReference type="GO" id="GO:0004672">
    <property type="term" value="F:protein kinase activity"/>
    <property type="evidence" value="ECO:0007669"/>
    <property type="project" value="InterPro"/>
</dbReference>
<dbReference type="EMBL" id="JADFTS010000007">
    <property type="protein sequence ID" value="KAF9597953.1"/>
    <property type="molecule type" value="Genomic_DNA"/>
</dbReference>
<comment type="caution">
    <text evidence="2">The sequence shown here is derived from an EMBL/GenBank/DDBJ whole genome shotgun (WGS) entry which is preliminary data.</text>
</comment>
<dbReference type="SUPFAM" id="SSF56112">
    <property type="entry name" value="Protein kinase-like (PK-like)"/>
    <property type="match status" value="1"/>
</dbReference>
<protein>
    <recommendedName>
        <fullName evidence="1">Serine-threonine/tyrosine-protein kinase catalytic domain-containing protein</fullName>
    </recommendedName>
</protein>
<evidence type="ECO:0000313" key="3">
    <source>
        <dbReference type="Proteomes" id="UP000631114"/>
    </source>
</evidence>
<dbReference type="PANTHER" id="PTHR46146:SF7">
    <property type="entry name" value="OS11G0664000 PROTEIN"/>
    <property type="match status" value="1"/>
</dbReference>
<dbReference type="PANTHER" id="PTHR46146">
    <property type="entry name" value="SERINE/THREONINE-PROTEIN KINASE-LIKE PROTEIN CCR4"/>
    <property type="match status" value="1"/>
</dbReference>
<proteinExistence type="predicted"/>
<dbReference type="Proteomes" id="UP000631114">
    <property type="component" value="Unassembled WGS sequence"/>
</dbReference>
<organism evidence="2 3">
    <name type="scientific">Coptis chinensis</name>
    <dbReference type="NCBI Taxonomy" id="261450"/>
    <lineage>
        <taxon>Eukaryota</taxon>
        <taxon>Viridiplantae</taxon>
        <taxon>Streptophyta</taxon>
        <taxon>Embryophyta</taxon>
        <taxon>Tracheophyta</taxon>
        <taxon>Spermatophyta</taxon>
        <taxon>Magnoliopsida</taxon>
        <taxon>Ranunculales</taxon>
        <taxon>Ranunculaceae</taxon>
        <taxon>Coptidoideae</taxon>
        <taxon>Coptis</taxon>
    </lineage>
</organism>
<evidence type="ECO:0000259" key="1">
    <source>
        <dbReference type="Pfam" id="PF07714"/>
    </source>
</evidence>
<dbReference type="InterPro" id="IPR001245">
    <property type="entry name" value="Ser-Thr/Tyr_kinase_cat_dom"/>
</dbReference>
<sequence length="131" mass="14373">MKTDNPILLQVKCSGNYSRCSARVIYEGSLKSGKEVAIKRFSQIYRLGPFSDPFTNELAANVGCLKHKHLVKLLGWCSEGKELVLVYEHMANGSLDKILHKTAGPNSPTVLTGNTIKKLSLELLLAAYLPA</sequence>
<name>A0A835LJJ1_9MAGN</name>
<keyword evidence="3" id="KW-1185">Reference proteome</keyword>
<dbReference type="Pfam" id="PF07714">
    <property type="entry name" value="PK_Tyr_Ser-Thr"/>
    <property type="match status" value="1"/>
</dbReference>
<gene>
    <name evidence="2" type="ORF">IFM89_023354</name>
</gene>
<accession>A0A835LJJ1</accession>